<dbReference type="InterPro" id="IPR006035">
    <property type="entry name" value="Ureohydrolase"/>
</dbReference>
<dbReference type="GO" id="GO:0033389">
    <property type="term" value="P:putrescine biosynthetic process from arginine, via agmatine"/>
    <property type="evidence" value="ECO:0007669"/>
    <property type="project" value="TreeGrafter"/>
</dbReference>
<dbReference type="RefSeq" id="WP_103720776.1">
    <property type="nucleotide sequence ID" value="NZ_PQFZ01000021.1"/>
</dbReference>
<keyword evidence="1 3" id="KW-0479">Metal-binding</keyword>
<dbReference type="SUPFAM" id="SSF52768">
    <property type="entry name" value="Arginase/deacetylase"/>
    <property type="match status" value="1"/>
</dbReference>
<evidence type="ECO:0000256" key="5">
    <source>
        <dbReference type="SAM" id="Phobius"/>
    </source>
</evidence>
<evidence type="ECO:0000256" key="1">
    <source>
        <dbReference type="ARBA" id="ARBA00022723"/>
    </source>
</evidence>
<protein>
    <submittedName>
        <fullName evidence="6">Agmatinase</fullName>
    </submittedName>
</protein>
<evidence type="ECO:0000256" key="2">
    <source>
        <dbReference type="ARBA" id="ARBA00022801"/>
    </source>
</evidence>
<feature type="binding site" evidence="3">
    <location>
        <position position="145"/>
    </location>
    <ligand>
        <name>Mn(2+)</name>
        <dbReference type="ChEBI" id="CHEBI:29035"/>
        <label>1</label>
    </ligand>
</feature>
<dbReference type="PANTHER" id="PTHR11358">
    <property type="entry name" value="ARGINASE/AGMATINASE"/>
    <property type="match status" value="1"/>
</dbReference>
<dbReference type="GO" id="GO:0046872">
    <property type="term" value="F:metal ion binding"/>
    <property type="evidence" value="ECO:0007669"/>
    <property type="project" value="UniProtKB-KW"/>
</dbReference>
<keyword evidence="5" id="KW-0472">Membrane</keyword>
<feature type="transmembrane region" description="Helical" evidence="5">
    <location>
        <begin position="287"/>
        <end position="305"/>
    </location>
</feature>
<dbReference type="Pfam" id="PF00491">
    <property type="entry name" value="Arginase"/>
    <property type="match status" value="1"/>
</dbReference>
<proteinExistence type="inferred from homology"/>
<reference evidence="6 7" key="1">
    <citation type="submission" date="2018-01" db="EMBL/GenBank/DDBJ databases">
        <title>Genomic Encyclopedia of Type Strains, Phase III (KMG-III): the genomes of soil and plant-associated and newly described type strains.</title>
        <authorList>
            <person name="Whitman W."/>
        </authorList>
    </citation>
    <scope>NUCLEOTIDE SEQUENCE [LARGE SCALE GENOMIC DNA]</scope>
    <source>
        <strain evidence="6 7">1131</strain>
    </source>
</reference>
<dbReference type="PIRSF" id="PIRSF036979">
    <property type="entry name" value="Arginase"/>
    <property type="match status" value="1"/>
</dbReference>
<accession>A0A2S4LWU4</accession>
<evidence type="ECO:0000256" key="3">
    <source>
        <dbReference type="PIRSR" id="PIRSR036979-1"/>
    </source>
</evidence>
<name>A0A2S4LWU4_9HYPH</name>
<gene>
    <name evidence="6" type="ORF">CYD53_1214</name>
</gene>
<dbReference type="Proteomes" id="UP000236919">
    <property type="component" value="Unassembled WGS sequence"/>
</dbReference>
<dbReference type="Gene3D" id="3.40.800.10">
    <property type="entry name" value="Ureohydrolase domain"/>
    <property type="match status" value="1"/>
</dbReference>
<dbReference type="AlphaFoldDB" id="A0A2S4LWU4"/>
<dbReference type="PROSITE" id="PS51409">
    <property type="entry name" value="ARGINASE_2"/>
    <property type="match status" value="1"/>
</dbReference>
<feature type="binding site" evidence="3">
    <location>
        <position position="149"/>
    </location>
    <ligand>
        <name>Mn(2+)</name>
        <dbReference type="ChEBI" id="CHEBI:29035"/>
        <label>1</label>
    </ligand>
</feature>
<sequence length="316" mass="34136">MSRIDRPYVGIPSFLRAPVVGDLDRLDAAIAIIGVPFDEGSPFLPGSRLGPRALREHSLRFTGGLYDPATRRDFLTEELAQGLIADLGDVDIAPTNVEQSFANITATVRKALDAGALPVVLGGDHSITYPIFRAFERPVHVLHFDAHMDYADEANGLRYTNGHAFRHVAALDTALSLTQIGIRSLRSARKQHEDIEAGGNRVVPMHEVRELGPAGIAALLPEGAPVYVSIDVDALDMSLVPGCVSAEPDGMSYPDLRDTLKAVAERNEVVGFDFVEVNPPLDVGTGVTAYLGALVVIGFLGEICAQPRWRDRLKAR</sequence>
<feature type="binding site" evidence="3">
    <location>
        <position position="147"/>
    </location>
    <ligand>
        <name>Mn(2+)</name>
        <dbReference type="ChEBI" id="CHEBI:29035"/>
        <label>1</label>
    </ligand>
</feature>
<feature type="binding site" evidence="3">
    <location>
        <position position="231"/>
    </location>
    <ligand>
        <name>Mn(2+)</name>
        <dbReference type="ChEBI" id="CHEBI:29035"/>
        <label>1</label>
    </ligand>
</feature>
<feature type="binding site" evidence="3">
    <location>
        <position position="233"/>
    </location>
    <ligand>
        <name>Mn(2+)</name>
        <dbReference type="ChEBI" id="CHEBI:29035"/>
        <label>1</label>
    </ligand>
</feature>
<evidence type="ECO:0000313" key="7">
    <source>
        <dbReference type="Proteomes" id="UP000236919"/>
    </source>
</evidence>
<keyword evidence="2" id="KW-0378">Hydrolase</keyword>
<keyword evidence="3" id="KW-0464">Manganese</keyword>
<organism evidence="6 7">
    <name type="scientific">Bosea psychrotolerans</name>
    <dbReference type="NCBI Taxonomy" id="1871628"/>
    <lineage>
        <taxon>Bacteria</taxon>
        <taxon>Pseudomonadati</taxon>
        <taxon>Pseudomonadota</taxon>
        <taxon>Alphaproteobacteria</taxon>
        <taxon>Hyphomicrobiales</taxon>
        <taxon>Boseaceae</taxon>
        <taxon>Bosea</taxon>
    </lineage>
</organism>
<dbReference type="InterPro" id="IPR023696">
    <property type="entry name" value="Ureohydrolase_dom_sf"/>
</dbReference>
<feature type="binding site" evidence="3">
    <location>
        <position position="125"/>
    </location>
    <ligand>
        <name>Mn(2+)</name>
        <dbReference type="ChEBI" id="CHEBI:29035"/>
        <label>1</label>
    </ligand>
</feature>
<evidence type="ECO:0000313" key="6">
    <source>
        <dbReference type="EMBL" id="POR46920.1"/>
    </source>
</evidence>
<keyword evidence="5" id="KW-1133">Transmembrane helix</keyword>
<dbReference type="EMBL" id="PQFZ01000021">
    <property type="protein sequence ID" value="POR46920.1"/>
    <property type="molecule type" value="Genomic_DNA"/>
</dbReference>
<dbReference type="OrthoDB" id="9788689at2"/>
<evidence type="ECO:0000256" key="4">
    <source>
        <dbReference type="PROSITE-ProRule" id="PRU00742"/>
    </source>
</evidence>
<comment type="similarity">
    <text evidence="4">Belongs to the arginase family.</text>
</comment>
<dbReference type="PANTHER" id="PTHR11358:SF26">
    <property type="entry name" value="GUANIDINO ACID HYDROLASE, MITOCHONDRIAL"/>
    <property type="match status" value="1"/>
</dbReference>
<comment type="cofactor">
    <cofactor evidence="3">
        <name>Mn(2+)</name>
        <dbReference type="ChEBI" id="CHEBI:29035"/>
    </cofactor>
    <text evidence="3">Binds 2 manganese ions per subunit.</text>
</comment>
<keyword evidence="7" id="KW-1185">Reference proteome</keyword>
<dbReference type="GO" id="GO:0008783">
    <property type="term" value="F:agmatinase activity"/>
    <property type="evidence" value="ECO:0007669"/>
    <property type="project" value="TreeGrafter"/>
</dbReference>
<keyword evidence="5" id="KW-0812">Transmembrane</keyword>
<comment type="caution">
    <text evidence="6">The sequence shown here is derived from an EMBL/GenBank/DDBJ whole genome shotgun (WGS) entry which is preliminary data.</text>
</comment>